<dbReference type="AlphaFoldDB" id="A0A844QL65"/>
<sequence length="368" mass="40117">MDTTRALGEADVPVVARLFQKILRKTREPATPALETYLASVFLDGPDRDPQISSFVHLRRDGRVNGFVGVLPLPLLAGDRPVRGALCGTLMVEDHVDDPFAGARLMRAFLGGPQDISLTETANDISTTMWRKLRATVLPDHSLEWLRVIRPAGFAAEMAGRAVGLGDVLRPLARPVDALVRRRGDGPYWTHMPAGLPAGTLASAEVDDGEAAALFVELTRGYEVRPDWRAQSLARMLAESRRKAVYGAMVRRKVVARNGRPVGLFLYYGDPGRVGRVVQVLHAPGQAGIVLDSMLAHAGETGLVALRGRTMPALLEAMLGRRFIFVHASSSIVHARDKSLIEPFVAGRAFFNGFAGESWSRLIGDRFD</sequence>
<reference evidence="1 2" key="1">
    <citation type="submission" date="2019-12" db="EMBL/GenBank/DDBJ databases">
        <title>Nitratireductor arenosus sp. nov., Isolated from sea sand, Jeju island, South Korea.</title>
        <authorList>
            <person name="Kim W."/>
        </authorList>
    </citation>
    <scope>NUCLEOTIDE SEQUENCE [LARGE SCALE GENOMIC DNA]</scope>
    <source>
        <strain evidence="1 2">CAU 1489</strain>
    </source>
</reference>
<evidence type="ECO:0000313" key="1">
    <source>
        <dbReference type="EMBL" id="MVA98379.1"/>
    </source>
</evidence>
<protein>
    <submittedName>
        <fullName evidence="1">Uncharacterized protein</fullName>
    </submittedName>
</protein>
<dbReference type="EMBL" id="WPHG01000003">
    <property type="protein sequence ID" value="MVA98379.1"/>
    <property type="molecule type" value="Genomic_DNA"/>
</dbReference>
<gene>
    <name evidence="1" type="ORF">GN330_14110</name>
</gene>
<comment type="caution">
    <text evidence="1">The sequence shown here is derived from an EMBL/GenBank/DDBJ whole genome shotgun (WGS) entry which is preliminary data.</text>
</comment>
<dbReference type="Proteomes" id="UP000463224">
    <property type="component" value="Unassembled WGS sequence"/>
</dbReference>
<keyword evidence="2" id="KW-1185">Reference proteome</keyword>
<accession>A0A844QL65</accession>
<evidence type="ECO:0000313" key="2">
    <source>
        <dbReference type="Proteomes" id="UP000463224"/>
    </source>
</evidence>
<name>A0A844QL65_9HYPH</name>
<proteinExistence type="predicted"/>
<organism evidence="1 2">
    <name type="scientific">Nitratireductor arenosus</name>
    <dbReference type="NCBI Taxonomy" id="2682096"/>
    <lineage>
        <taxon>Bacteria</taxon>
        <taxon>Pseudomonadati</taxon>
        <taxon>Pseudomonadota</taxon>
        <taxon>Alphaproteobacteria</taxon>
        <taxon>Hyphomicrobiales</taxon>
        <taxon>Phyllobacteriaceae</taxon>
        <taxon>Nitratireductor</taxon>
    </lineage>
</organism>